<evidence type="ECO:0000313" key="5">
    <source>
        <dbReference type="Proteomes" id="UP001163687"/>
    </source>
</evidence>
<evidence type="ECO:0000313" key="4">
    <source>
        <dbReference type="EMBL" id="BDG60906.1"/>
    </source>
</evidence>
<feature type="domain" description="SHSP" evidence="3">
    <location>
        <begin position="45"/>
        <end position="158"/>
    </location>
</feature>
<protein>
    <submittedName>
        <fullName evidence="4">Heat-shock protein Hsp20</fullName>
    </submittedName>
</protein>
<dbReference type="Gene3D" id="2.60.40.790">
    <property type="match status" value="1"/>
</dbReference>
<comment type="similarity">
    <text evidence="1 2">Belongs to the small heat shock protein (HSP20) family.</text>
</comment>
<dbReference type="Pfam" id="PF00011">
    <property type="entry name" value="HSP20"/>
    <property type="match status" value="1"/>
</dbReference>
<dbReference type="Proteomes" id="UP001163687">
    <property type="component" value="Chromosome"/>
</dbReference>
<dbReference type="EMBL" id="AP025628">
    <property type="protein sequence ID" value="BDG60906.1"/>
    <property type="molecule type" value="Genomic_DNA"/>
</dbReference>
<accession>A0AA35G8B8</accession>
<dbReference type="InterPro" id="IPR031107">
    <property type="entry name" value="Small_HSP"/>
</dbReference>
<sequence>MNAKRNGGIAVRELIPRGDGWSGPGPWGMMEEFRRLFDQPFALLQRALGDTPTVEVFEQGDDVVVRAEVPGVDPQDLDVRVTDRTVTLRGEVRRAAEEQRQGYYYGERRYGAFQRTVPLPVPVDADRAHARYQHGVLEIRIPRAAGPAGGRRLPIDIQ</sequence>
<proteinExistence type="inferred from homology"/>
<dbReference type="InterPro" id="IPR002068">
    <property type="entry name" value="A-crystallin/Hsp20_dom"/>
</dbReference>
<evidence type="ECO:0000256" key="2">
    <source>
        <dbReference type="RuleBase" id="RU003616"/>
    </source>
</evidence>
<dbReference type="InterPro" id="IPR008978">
    <property type="entry name" value="HSP20-like_chaperone"/>
</dbReference>
<dbReference type="CDD" id="cd06464">
    <property type="entry name" value="ACD_sHsps-like"/>
    <property type="match status" value="1"/>
</dbReference>
<gene>
    <name evidence="4" type="ORF">caldi_19960</name>
</gene>
<evidence type="ECO:0000256" key="1">
    <source>
        <dbReference type="PROSITE-ProRule" id="PRU00285"/>
    </source>
</evidence>
<dbReference type="AlphaFoldDB" id="A0AA35G8B8"/>
<reference evidence="4" key="1">
    <citation type="submission" date="2022-03" db="EMBL/GenBank/DDBJ databases">
        <title>Complete genome sequence of Caldinitratiruptor microaerophilus.</title>
        <authorList>
            <person name="Mukaiyama R."/>
            <person name="Nishiyama T."/>
            <person name="Ueda K."/>
        </authorList>
    </citation>
    <scope>NUCLEOTIDE SEQUENCE</scope>
    <source>
        <strain evidence="4">JCM 16183</strain>
    </source>
</reference>
<dbReference type="PROSITE" id="PS01031">
    <property type="entry name" value="SHSP"/>
    <property type="match status" value="1"/>
</dbReference>
<name>A0AA35G8B8_9FIRM</name>
<evidence type="ECO:0000259" key="3">
    <source>
        <dbReference type="PROSITE" id="PS01031"/>
    </source>
</evidence>
<dbReference type="KEGG" id="cmic:caldi_19960"/>
<dbReference type="SUPFAM" id="SSF49764">
    <property type="entry name" value="HSP20-like chaperones"/>
    <property type="match status" value="1"/>
</dbReference>
<dbReference type="PANTHER" id="PTHR11527">
    <property type="entry name" value="HEAT-SHOCK PROTEIN 20 FAMILY MEMBER"/>
    <property type="match status" value="1"/>
</dbReference>
<organism evidence="4 5">
    <name type="scientific">Caldinitratiruptor microaerophilus</name>
    <dbReference type="NCBI Taxonomy" id="671077"/>
    <lineage>
        <taxon>Bacteria</taxon>
        <taxon>Bacillati</taxon>
        <taxon>Bacillota</taxon>
        <taxon>Clostridia</taxon>
        <taxon>Eubacteriales</taxon>
        <taxon>Symbiobacteriaceae</taxon>
        <taxon>Caldinitratiruptor</taxon>
    </lineage>
</organism>
<keyword evidence="5" id="KW-1185">Reference proteome</keyword>